<dbReference type="PANTHER" id="PTHR21220">
    <property type="entry name" value="DNA-DEPENDENT METALLOPROTEASE SPRTN"/>
    <property type="match status" value="1"/>
</dbReference>
<dbReference type="RefSeq" id="WP_207154655.1">
    <property type="nucleotide sequence ID" value="NZ_AP024484.1"/>
</dbReference>
<gene>
    <name evidence="2" type="ORF">prwr041_03780</name>
</gene>
<name>A0ABN6EGS1_9BACT</name>
<accession>A0ABN6EGS1</accession>
<proteinExistence type="predicted"/>
<protein>
    <recommendedName>
        <fullName evidence="1">SprT-like domain-containing protein</fullName>
    </recommendedName>
</protein>
<sequence>MQVSIEWIEKWFTVFNNDYFGGKLPLPDLALSKSKTRLGSMSCKHVTRFGRTKVYDFAIRISNYYDMTERQFQNVLLHEMIHYSITYTGTKDTSPHGVVFRGMADAMNRKYGWDINVMISIRNVKVADDKIVKPFLVMALELQTGERLLTVVNPKYAKKVDSMARNVKRISRFAWYTSTDKYFIHYPLVRALRGRRVTLDVYEEKTSEMQEVLV</sequence>
<evidence type="ECO:0000259" key="1">
    <source>
        <dbReference type="Pfam" id="PF10263"/>
    </source>
</evidence>
<organism evidence="2 3">
    <name type="scientific">Prevotella herbatica</name>
    <dbReference type="NCBI Taxonomy" id="2801997"/>
    <lineage>
        <taxon>Bacteria</taxon>
        <taxon>Pseudomonadati</taxon>
        <taxon>Bacteroidota</taxon>
        <taxon>Bacteroidia</taxon>
        <taxon>Bacteroidales</taxon>
        <taxon>Prevotellaceae</taxon>
        <taxon>Prevotella</taxon>
    </lineage>
</organism>
<evidence type="ECO:0000313" key="3">
    <source>
        <dbReference type="Proteomes" id="UP001319045"/>
    </source>
</evidence>
<evidence type="ECO:0000313" key="2">
    <source>
        <dbReference type="EMBL" id="BCS84485.1"/>
    </source>
</evidence>
<dbReference type="InterPro" id="IPR044245">
    <property type="entry name" value="Spartan"/>
</dbReference>
<reference evidence="2 3" key="1">
    <citation type="journal article" date="2022" name="Int. J. Syst. Evol. Microbiol.">
        <title>Prevotella herbatica sp. nov., a plant polysaccharide-decomposing anaerobic bacterium isolated from a methanogenic reactor.</title>
        <authorList>
            <person name="Uek A."/>
            <person name="Tonouchi A."/>
            <person name="Kaku N."/>
            <person name="Ueki K."/>
        </authorList>
    </citation>
    <scope>NUCLEOTIDE SEQUENCE [LARGE SCALE GENOMIC DNA]</scope>
    <source>
        <strain evidence="2 3">WR041</strain>
    </source>
</reference>
<dbReference type="EMBL" id="AP024484">
    <property type="protein sequence ID" value="BCS84485.1"/>
    <property type="molecule type" value="Genomic_DNA"/>
</dbReference>
<dbReference type="PANTHER" id="PTHR21220:SF0">
    <property type="entry name" value="DNA-DEPENDENT METALLOPROTEASE SPRTN"/>
    <property type="match status" value="1"/>
</dbReference>
<feature type="domain" description="SprT-like" evidence="1">
    <location>
        <begin position="9"/>
        <end position="110"/>
    </location>
</feature>
<dbReference type="Proteomes" id="UP001319045">
    <property type="component" value="Chromosome"/>
</dbReference>
<keyword evidence="3" id="KW-1185">Reference proteome</keyword>
<dbReference type="InterPro" id="IPR006640">
    <property type="entry name" value="SprT-like_domain"/>
</dbReference>
<dbReference type="Pfam" id="PF10263">
    <property type="entry name" value="SprT-like"/>
    <property type="match status" value="1"/>
</dbReference>